<organism evidence="10 11">
    <name type="scientific">Agrobacterium tumefaciens str. Kerr 14</name>
    <dbReference type="NCBI Taxonomy" id="1183424"/>
    <lineage>
        <taxon>Bacteria</taxon>
        <taxon>Pseudomonadati</taxon>
        <taxon>Pseudomonadota</taxon>
        <taxon>Alphaproteobacteria</taxon>
        <taxon>Hyphomicrobiales</taxon>
        <taxon>Rhizobiaceae</taxon>
        <taxon>Rhizobium/Agrobacterium group</taxon>
        <taxon>Agrobacterium</taxon>
        <taxon>Agrobacterium tumefaciens complex</taxon>
    </lineage>
</organism>
<dbReference type="GO" id="GO:1990961">
    <property type="term" value="P:xenobiotic detoxification by transmembrane export across the plasma membrane"/>
    <property type="evidence" value="ECO:0007669"/>
    <property type="project" value="InterPro"/>
</dbReference>
<dbReference type="NCBIfam" id="TIGR00710">
    <property type="entry name" value="efflux_Bcr_CflA"/>
    <property type="match status" value="1"/>
</dbReference>
<feature type="transmembrane region" description="Helical" evidence="8">
    <location>
        <begin position="237"/>
        <end position="258"/>
    </location>
</feature>
<evidence type="ECO:0000256" key="1">
    <source>
        <dbReference type="ARBA" id="ARBA00004651"/>
    </source>
</evidence>
<dbReference type="GO" id="GO:0042910">
    <property type="term" value="F:xenobiotic transmembrane transporter activity"/>
    <property type="evidence" value="ECO:0007669"/>
    <property type="project" value="InterPro"/>
</dbReference>
<keyword evidence="7 8" id="KW-0472">Membrane</keyword>
<dbReference type="InterPro" id="IPR004812">
    <property type="entry name" value="Efflux_drug-R_Bcr/CmlA"/>
</dbReference>
<dbReference type="EMBL" id="FBWC01000002">
    <property type="protein sequence ID" value="CUX09089.1"/>
    <property type="molecule type" value="Genomic_DNA"/>
</dbReference>
<dbReference type="Pfam" id="PF07690">
    <property type="entry name" value="MFS_1"/>
    <property type="match status" value="1"/>
</dbReference>
<dbReference type="InterPro" id="IPR020846">
    <property type="entry name" value="MFS_dom"/>
</dbReference>
<dbReference type="Gene3D" id="1.20.1720.10">
    <property type="entry name" value="Multidrug resistance protein D"/>
    <property type="match status" value="1"/>
</dbReference>
<keyword evidence="5 8" id="KW-0812">Transmembrane</keyword>
<feature type="transmembrane region" description="Helical" evidence="8">
    <location>
        <begin position="32"/>
        <end position="51"/>
    </location>
</feature>
<dbReference type="SUPFAM" id="SSF103473">
    <property type="entry name" value="MFS general substrate transporter"/>
    <property type="match status" value="1"/>
</dbReference>
<feature type="domain" description="Major facilitator superfamily (MFS) profile" evidence="9">
    <location>
        <begin position="29"/>
        <end position="416"/>
    </location>
</feature>
<dbReference type="InterPro" id="IPR011701">
    <property type="entry name" value="MFS"/>
</dbReference>
<dbReference type="PROSITE" id="PS50850">
    <property type="entry name" value="MFS"/>
    <property type="match status" value="1"/>
</dbReference>
<name>A0A1S7NMC2_AGRTU</name>
<sequence length="428" mass="46117">MQRLCRSFWGNPVTELSQSTASRAGSMGRTEFIALAAMLMALNALAIDIMLPGLQEIGASLGVVNENHRQYVISTYLLGFGVAQLLYGPISDRFGRRKPMLVGLAIYIVSALAVVFVPSFSGLLILRFIQGIGSAATRVITISIVRDIYGGRQMAEVMSLIMMVFMVVPVIAPGTGQIVLFFGNWHLIFAFMAGIAAVVTAWMYFRLPETLHPDDVRPFTARSILGGFKIVLTNRIALCYTLSSTFIFGALFGFINSAEQVYKGIYGLGAWFAAAFAGVALFMAFSSFINARLVGRFGMRKLSHGSLLGFIAITFIWLVVQVLGPEPMPFAIFIVFFALAMFQFGWIGSNFNSLAMEPLGHVAGTASSVIGFMGTVGGSLIGAAIGQAFDGTALPMVAGFFVVSIIGLIFVLIGEKGVLFQAHNKPTR</sequence>
<evidence type="ECO:0000256" key="5">
    <source>
        <dbReference type="ARBA" id="ARBA00022692"/>
    </source>
</evidence>
<keyword evidence="4" id="KW-1003">Cell membrane</keyword>
<evidence type="ECO:0000256" key="3">
    <source>
        <dbReference type="ARBA" id="ARBA00022448"/>
    </source>
</evidence>
<feature type="transmembrane region" description="Helical" evidence="8">
    <location>
        <begin position="185"/>
        <end position="205"/>
    </location>
</feature>
<accession>A0A1S7NMC2</accession>
<dbReference type="CDD" id="cd17320">
    <property type="entry name" value="MFS_MdfA_MDR_like"/>
    <property type="match status" value="1"/>
</dbReference>
<feature type="transmembrane region" description="Helical" evidence="8">
    <location>
        <begin position="330"/>
        <end position="347"/>
    </location>
</feature>
<feature type="transmembrane region" description="Helical" evidence="8">
    <location>
        <begin position="100"/>
        <end position="118"/>
    </location>
</feature>
<dbReference type="GO" id="GO:0005886">
    <property type="term" value="C:plasma membrane"/>
    <property type="evidence" value="ECO:0007669"/>
    <property type="project" value="UniProtKB-SubCell"/>
</dbReference>
<reference evidence="10 11" key="1">
    <citation type="submission" date="2016-01" db="EMBL/GenBank/DDBJ databases">
        <authorList>
            <person name="Oliw E.H."/>
        </authorList>
    </citation>
    <scope>NUCLEOTIDE SEQUENCE [LARGE SCALE GENOMIC DNA]</scope>
    <source>
        <strain evidence="10 11">Kerr 14</strain>
    </source>
</reference>
<evidence type="ECO:0000256" key="8">
    <source>
        <dbReference type="RuleBase" id="RU365088"/>
    </source>
</evidence>
<dbReference type="Proteomes" id="UP000191897">
    <property type="component" value="Unassembled WGS sequence"/>
</dbReference>
<feature type="transmembrane region" description="Helical" evidence="8">
    <location>
        <begin position="124"/>
        <end position="145"/>
    </location>
</feature>
<feature type="transmembrane region" description="Helical" evidence="8">
    <location>
        <begin position="306"/>
        <end position="324"/>
    </location>
</feature>
<evidence type="ECO:0000256" key="4">
    <source>
        <dbReference type="ARBA" id="ARBA00022475"/>
    </source>
</evidence>
<feature type="transmembrane region" description="Helical" evidence="8">
    <location>
        <begin position="157"/>
        <end position="179"/>
    </location>
</feature>
<evidence type="ECO:0000256" key="7">
    <source>
        <dbReference type="ARBA" id="ARBA00023136"/>
    </source>
</evidence>
<dbReference type="PANTHER" id="PTHR23502">
    <property type="entry name" value="MAJOR FACILITATOR SUPERFAMILY"/>
    <property type="match status" value="1"/>
</dbReference>
<dbReference type="AlphaFoldDB" id="A0A1S7NMC2"/>
<feature type="transmembrane region" description="Helical" evidence="8">
    <location>
        <begin position="359"/>
        <end position="386"/>
    </location>
</feature>
<dbReference type="InterPro" id="IPR036259">
    <property type="entry name" value="MFS_trans_sf"/>
</dbReference>
<evidence type="ECO:0000256" key="6">
    <source>
        <dbReference type="ARBA" id="ARBA00022989"/>
    </source>
</evidence>
<proteinExistence type="inferred from homology"/>
<evidence type="ECO:0000313" key="10">
    <source>
        <dbReference type="EMBL" id="CUX09089.1"/>
    </source>
</evidence>
<dbReference type="PANTHER" id="PTHR23502:SF132">
    <property type="entry name" value="POLYAMINE TRANSPORTER 2-RELATED"/>
    <property type="match status" value="1"/>
</dbReference>
<evidence type="ECO:0000313" key="11">
    <source>
        <dbReference type="Proteomes" id="UP000191897"/>
    </source>
</evidence>
<keyword evidence="6 8" id="KW-1133">Transmembrane helix</keyword>
<protein>
    <recommendedName>
        <fullName evidence="8">Bcr/CflA family efflux transporter</fullName>
    </recommendedName>
</protein>
<comment type="similarity">
    <text evidence="2 8">Belongs to the major facilitator superfamily. Bcr/CmlA family.</text>
</comment>
<gene>
    <name evidence="10" type="ORF">AGR4C_Cc100122</name>
</gene>
<keyword evidence="3 8" id="KW-0813">Transport</keyword>
<feature type="transmembrane region" description="Helical" evidence="8">
    <location>
        <begin position="71"/>
        <end position="88"/>
    </location>
</feature>
<comment type="subcellular location">
    <subcellularLocation>
        <location evidence="8">Cell inner membrane</location>
        <topology evidence="8">Multi-pass membrane protein</topology>
    </subcellularLocation>
    <subcellularLocation>
        <location evidence="1">Cell membrane</location>
        <topology evidence="1">Multi-pass membrane protein</topology>
    </subcellularLocation>
</comment>
<keyword evidence="8" id="KW-0997">Cell inner membrane</keyword>
<evidence type="ECO:0000259" key="9">
    <source>
        <dbReference type="PROSITE" id="PS50850"/>
    </source>
</evidence>
<feature type="transmembrane region" description="Helical" evidence="8">
    <location>
        <begin position="392"/>
        <end position="413"/>
    </location>
</feature>
<feature type="transmembrane region" description="Helical" evidence="8">
    <location>
        <begin position="264"/>
        <end position="285"/>
    </location>
</feature>
<evidence type="ECO:0000256" key="2">
    <source>
        <dbReference type="ARBA" id="ARBA00006236"/>
    </source>
</evidence>